<evidence type="ECO:0000256" key="1">
    <source>
        <dbReference type="SAM" id="MobiDB-lite"/>
    </source>
</evidence>
<dbReference type="Proteomes" id="UP000602381">
    <property type="component" value="Unassembled WGS sequence"/>
</dbReference>
<comment type="caution">
    <text evidence="2">The sequence shown here is derived from an EMBL/GenBank/DDBJ whole genome shotgun (WGS) entry which is preliminary data.</text>
</comment>
<gene>
    <name evidence="2" type="ORF">GCM10007972_04630</name>
</gene>
<keyword evidence="3" id="KW-1185">Reference proteome</keyword>
<name>A0ABQ2L7W5_9PROT</name>
<proteinExistence type="predicted"/>
<feature type="region of interest" description="Disordered" evidence="1">
    <location>
        <begin position="1"/>
        <end position="22"/>
    </location>
</feature>
<reference evidence="3" key="1">
    <citation type="journal article" date="2019" name="Int. J. Syst. Evol. Microbiol.">
        <title>The Global Catalogue of Microorganisms (GCM) 10K type strain sequencing project: providing services to taxonomists for standard genome sequencing and annotation.</title>
        <authorList>
            <consortium name="The Broad Institute Genomics Platform"/>
            <consortium name="The Broad Institute Genome Sequencing Center for Infectious Disease"/>
            <person name="Wu L."/>
            <person name="Ma J."/>
        </authorList>
    </citation>
    <scope>NUCLEOTIDE SEQUENCE [LARGE SCALE GENOMIC DNA]</scope>
    <source>
        <strain evidence="3">JCM 17843</strain>
    </source>
</reference>
<dbReference type="EMBL" id="BMOV01000001">
    <property type="protein sequence ID" value="GGO06359.1"/>
    <property type="molecule type" value="Genomic_DNA"/>
</dbReference>
<organism evidence="2 3">
    <name type="scientific">Iodidimonas muriae</name>
    <dbReference type="NCBI Taxonomy" id="261467"/>
    <lineage>
        <taxon>Bacteria</taxon>
        <taxon>Pseudomonadati</taxon>
        <taxon>Pseudomonadota</taxon>
        <taxon>Alphaproteobacteria</taxon>
        <taxon>Iodidimonadales</taxon>
        <taxon>Iodidimonadaceae</taxon>
        <taxon>Iodidimonas</taxon>
    </lineage>
</organism>
<accession>A0ABQ2L7W5</accession>
<evidence type="ECO:0000313" key="3">
    <source>
        <dbReference type="Proteomes" id="UP000602381"/>
    </source>
</evidence>
<sequence length="261" mass="29282">MDENNRSIKATDIGSRTSKTSKPNVIGFKKRFGHFKDILTSARKAPIMSSVLALSIFMLGMVGEEVWTYQFDKFKPESWKTETEIAADALSVKTNEIAGTISDIEDMIKKISNGDQLSSEELQTKMSELLEGIDGLKPQLDKVENLRRDFFTATAREKYQQIDQLSYSKISDFNLLMNQGATVCKERYSVGLSTTSGTSQTDTTPYITFRSPEGKEVHVVNMRVGDGLRLEDGDRIFSITYNNYELVDDFGVYGINVNCPS</sequence>
<evidence type="ECO:0000313" key="2">
    <source>
        <dbReference type="EMBL" id="GGO06359.1"/>
    </source>
</evidence>
<protein>
    <submittedName>
        <fullName evidence="2">Uncharacterized protein</fullName>
    </submittedName>
</protein>